<dbReference type="KEGG" id="acp:A2cp1_3813"/>
<gene>
    <name evidence="1" type="ordered locus">A2cp1_3813</name>
</gene>
<organism evidence="1 2">
    <name type="scientific">Anaeromyxobacter dehalogenans (strain ATCC BAA-258 / DSM 21875 / 2CP-1)</name>
    <dbReference type="NCBI Taxonomy" id="455488"/>
    <lineage>
        <taxon>Bacteria</taxon>
        <taxon>Pseudomonadati</taxon>
        <taxon>Myxococcota</taxon>
        <taxon>Myxococcia</taxon>
        <taxon>Myxococcales</taxon>
        <taxon>Cystobacterineae</taxon>
        <taxon>Anaeromyxobacteraceae</taxon>
        <taxon>Anaeromyxobacter</taxon>
    </lineage>
</organism>
<reference evidence="1" key="1">
    <citation type="submission" date="2009-01" db="EMBL/GenBank/DDBJ databases">
        <title>Complete sequence of Anaeromyxobacter dehalogenans 2CP-1.</title>
        <authorList>
            <consortium name="US DOE Joint Genome Institute"/>
            <person name="Lucas S."/>
            <person name="Copeland A."/>
            <person name="Lapidus A."/>
            <person name="Glavina del Rio T."/>
            <person name="Dalin E."/>
            <person name="Tice H."/>
            <person name="Bruce D."/>
            <person name="Goodwin L."/>
            <person name="Pitluck S."/>
            <person name="Saunders E."/>
            <person name="Brettin T."/>
            <person name="Detter J.C."/>
            <person name="Han C."/>
            <person name="Larimer F."/>
            <person name="Land M."/>
            <person name="Hauser L."/>
            <person name="Kyrpides N."/>
            <person name="Ovchinnikova G."/>
            <person name="Beliaev A.S."/>
            <person name="Richardson P."/>
        </authorList>
    </citation>
    <scope>NUCLEOTIDE SEQUENCE</scope>
    <source>
        <strain evidence="1">2CP-1</strain>
    </source>
</reference>
<dbReference type="SUPFAM" id="SSF75169">
    <property type="entry name" value="DsrEFH-like"/>
    <property type="match status" value="1"/>
</dbReference>
<accession>B8J7F7</accession>
<dbReference type="HOGENOM" id="CLU_2044799_0_0_7"/>
<protein>
    <submittedName>
        <fullName evidence="1">Uncharacterized protein</fullName>
    </submittedName>
</protein>
<dbReference type="InterPro" id="IPR027396">
    <property type="entry name" value="DsrEFH-like"/>
</dbReference>
<dbReference type="Gene3D" id="3.40.1260.10">
    <property type="entry name" value="DsrEFH-like"/>
    <property type="match status" value="1"/>
</dbReference>
<dbReference type="RefSeq" id="WP_012527705.1">
    <property type="nucleotide sequence ID" value="NC_011891.1"/>
</dbReference>
<dbReference type="AlphaFoldDB" id="B8J7F7"/>
<proteinExistence type="predicted"/>
<sequence length="115" mass="11991">MERRAVIFVSHADAGALRLAGSAALAAAALGDRVDVYLFGPAVPALVAAHDADPEEPGAALQQARTVGECRLIACSASVVEQKVALADAERTLDAVVGWPTILEWSAGVTDRFFF</sequence>
<dbReference type="EMBL" id="CP001359">
    <property type="protein sequence ID" value="ACL67137.1"/>
    <property type="molecule type" value="Genomic_DNA"/>
</dbReference>
<keyword evidence="2" id="KW-1185">Reference proteome</keyword>
<name>B8J7F7_ANAD2</name>
<dbReference type="Proteomes" id="UP000007089">
    <property type="component" value="Chromosome"/>
</dbReference>
<evidence type="ECO:0000313" key="1">
    <source>
        <dbReference type="EMBL" id="ACL67137.1"/>
    </source>
</evidence>
<evidence type="ECO:0000313" key="2">
    <source>
        <dbReference type="Proteomes" id="UP000007089"/>
    </source>
</evidence>